<reference evidence="2 3" key="1">
    <citation type="submission" date="2023-03" db="EMBL/GenBank/DDBJ databases">
        <title>High recombination rates correlate with genetic variation in Cardiocondyla obscurior ants.</title>
        <authorList>
            <person name="Errbii M."/>
        </authorList>
    </citation>
    <scope>NUCLEOTIDE SEQUENCE [LARGE SCALE GENOMIC DNA]</scope>
    <source>
        <strain evidence="2">Alpha-2009</strain>
        <tissue evidence="2">Whole body</tissue>
    </source>
</reference>
<sequence length="90" mass="10578">MYKALLLLAVYHCRKFINACFVPKFHLILRVVVPHRLTRFTFYSRKGYAYNGTTSNIASSLKYFVRLLYIIGSLFPSTRIFYIFLSTTHS</sequence>
<name>A0AAW2EV43_9HYME</name>
<comment type="caution">
    <text evidence="2">The sequence shown here is derived from an EMBL/GenBank/DDBJ whole genome shotgun (WGS) entry which is preliminary data.</text>
</comment>
<gene>
    <name evidence="2" type="ORF">PUN28_015391</name>
</gene>
<keyword evidence="1" id="KW-1133">Transmembrane helix</keyword>
<accession>A0AAW2EV43</accession>
<evidence type="ECO:0000313" key="2">
    <source>
        <dbReference type="EMBL" id="KAL0106820.1"/>
    </source>
</evidence>
<evidence type="ECO:0000313" key="3">
    <source>
        <dbReference type="Proteomes" id="UP001430953"/>
    </source>
</evidence>
<dbReference type="Proteomes" id="UP001430953">
    <property type="component" value="Unassembled WGS sequence"/>
</dbReference>
<proteinExistence type="predicted"/>
<keyword evidence="3" id="KW-1185">Reference proteome</keyword>
<dbReference type="AlphaFoldDB" id="A0AAW2EV43"/>
<feature type="transmembrane region" description="Helical" evidence="1">
    <location>
        <begin position="63"/>
        <end position="85"/>
    </location>
</feature>
<organism evidence="2 3">
    <name type="scientific">Cardiocondyla obscurior</name>
    <dbReference type="NCBI Taxonomy" id="286306"/>
    <lineage>
        <taxon>Eukaryota</taxon>
        <taxon>Metazoa</taxon>
        <taxon>Ecdysozoa</taxon>
        <taxon>Arthropoda</taxon>
        <taxon>Hexapoda</taxon>
        <taxon>Insecta</taxon>
        <taxon>Pterygota</taxon>
        <taxon>Neoptera</taxon>
        <taxon>Endopterygota</taxon>
        <taxon>Hymenoptera</taxon>
        <taxon>Apocrita</taxon>
        <taxon>Aculeata</taxon>
        <taxon>Formicoidea</taxon>
        <taxon>Formicidae</taxon>
        <taxon>Myrmicinae</taxon>
        <taxon>Cardiocondyla</taxon>
    </lineage>
</organism>
<keyword evidence="1" id="KW-0472">Membrane</keyword>
<keyword evidence="1" id="KW-0812">Transmembrane</keyword>
<dbReference type="EMBL" id="JADYXP020000017">
    <property type="protein sequence ID" value="KAL0106820.1"/>
    <property type="molecule type" value="Genomic_DNA"/>
</dbReference>
<evidence type="ECO:0000256" key="1">
    <source>
        <dbReference type="SAM" id="Phobius"/>
    </source>
</evidence>
<protein>
    <recommendedName>
        <fullName evidence="4">Secreted protein</fullName>
    </recommendedName>
</protein>
<evidence type="ECO:0008006" key="4">
    <source>
        <dbReference type="Google" id="ProtNLM"/>
    </source>
</evidence>